<protein>
    <submittedName>
        <fullName evidence="12">Polymorphic membrane protein</fullName>
    </submittedName>
</protein>
<proteinExistence type="predicted"/>
<dbReference type="InterPro" id="IPR012334">
    <property type="entry name" value="Pectin_lyas_fold"/>
</dbReference>
<feature type="compositionally biased region" description="Acidic residues" evidence="8">
    <location>
        <begin position="836"/>
        <end position="848"/>
    </location>
</feature>
<dbReference type="Proteomes" id="UP000245577">
    <property type="component" value="Unassembled WGS sequence"/>
</dbReference>
<dbReference type="Pfam" id="PF13229">
    <property type="entry name" value="Beta_helix"/>
    <property type="match status" value="1"/>
</dbReference>
<dbReference type="InterPro" id="IPR001434">
    <property type="entry name" value="OmcB-like_DUF11"/>
</dbReference>
<reference evidence="12 13" key="1">
    <citation type="submission" date="2017-03" db="EMBL/GenBank/DDBJ databases">
        <title>Genome sequence of Methanobrevibacter wosei.</title>
        <authorList>
            <person name="Poehlein A."/>
            <person name="Seedorf H."/>
            <person name="Daniel R."/>
        </authorList>
    </citation>
    <scope>NUCLEOTIDE SEQUENCE [LARGE SCALE GENOMIC DNA]</scope>
    <source>
        <strain evidence="12 13">DSM 11979</strain>
    </source>
</reference>
<keyword evidence="7" id="KW-0998">Cell outer membrane</keyword>
<dbReference type="EMBL" id="MZGU01000003">
    <property type="protein sequence ID" value="PWB86699.1"/>
    <property type="molecule type" value="Genomic_DNA"/>
</dbReference>
<evidence type="ECO:0000256" key="9">
    <source>
        <dbReference type="SAM" id="Phobius"/>
    </source>
</evidence>
<dbReference type="InterPro" id="IPR011050">
    <property type="entry name" value="Pectin_lyase_fold/virulence"/>
</dbReference>
<comment type="subcellular location">
    <subcellularLocation>
        <location evidence="1">Cell envelope</location>
    </subcellularLocation>
    <subcellularLocation>
        <location evidence="2">Cell outer membrane</location>
    </subcellularLocation>
    <subcellularLocation>
        <location evidence="3">Secreted</location>
    </subcellularLocation>
</comment>
<dbReference type="GO" id="GO:0005576">
    <property type="term" value="C:extracellular region"/>
    <property type="evidence" value="ECO:0007669"/>
    <property type="project" value="UniProtKB-SubCell"/>
</dbReference>
<dbReference type="InterPro" id="IPR003368">
    <property type="entry name" value="POMP_repeat"/>
</dbReference>
<dbReference type="InterPro" id="IPR039448">
    <property type="entry name" value="Beta_helix"/>
</dbReference>
<dbReference type="RefSeq" id="WP_116669229.1">
    <property type="nucleotide sequence ID" value="NZ_MZGU01000003.1"/>
</dbReference>
<keyword evidence="4" id="KW-0964">Secreted</keyword>
<dbReference type="Pfam" id="PF02415">
    <property type="entry name" value="Chlam_PMP"/>
    <property type="match status" value="1"/>
</dbReference>
<dbReference type="Pfam" id="PF01345">
    <property type="entry name" value="DUF11"/>
    <property type="match status" value="1"/>
</dbReference>
<evidence type="ECO:0000256" key="8">
    <source>
        <dbReference type="SAM" id="MobiDB-lite"/>
    </source>
</evidence>
<feature type="domain" description="Right handed beta helix" evidence="11">
    <location>
        <begin position="219"/>
        <end position="368"/>
    </location>
</feature>
<evidence type="ECO:0000256" key="2">
    <source>
        <dbReference type="ARBA" id="ARBA00004442"/>
    </source>
</evidence>
<dbReference type="Gene3D" id="2.160.20.10">
    <property type="entry name" value="Single-stranded right-handed beta-helix, Pectin lyase-like"/>
    <property type="match status" value="1"/>
</dbReference>
<dbReference type="PANTHER" id="PTHR11319">
    <property type="entry name" value="G PROTEIN-COUPLED RECEPTOR-RELATED"/>
    <property type="match status" value="1"/>
</dbReference>
<evidence type="ECO:0000256" key="5">
    <source>
        <dbReference type="ARBA" id="ARBA00022729"/>
    </source>
</evidence>
<keyword evidence="6 9" id="KW-0472">Membrane</keyword>
<evidence type="ECO:0000256" key="7">
    <source>
        <dbReference type="ARBA" id="ARBA00023237"/>
    </source>
</evidence>
<dbReference type="AlphaFoldDB" id="A0A2U1S8Y9"/>
<feature type="transmembrane region" description="Helical" evidence="9">
    <location>
        <begin position="877"/>
        <end position="894"/>
    </location>
</feature>
<organism evidence="12 13">
    <name type="scientific">Methanobrevibacter woesei</name>
    <dbReference type="NCBI Taxonomy" id="190976"/>
    <lineage>
        <taxon>Archaea</taxon>
        <taxon>Methanobacteriati</taxon>
        <taxon>Methanobacteriota</taxon>
        <taxon>Methanomada group</taxon>
        <taxon>Methanobacteria</taxon>
        <taxon>Methanobacteriales</taxon>
        <taxon>Methanobacteriaceae</taxon>
        <taxon>Methanobrevibacter</taxon>
    </lineage>
</organism>
<evidence type="ECO:0000313" key="12">
    <source>
        <dbReference type="EMBL" id="PWB86699.1"/>
    </source>
</evidence>
<evidence type="ECO:0000256" key="3">
    <source>
        <dbReference type="ARBA" id="ARBA00004613"/>
    </source>
</evidence>
<keyword evidence="9" id="KW-0812">Transmembrane</keyword>
<sequence length="899" mass="96615">MNKIVILSALFSIFICVGCVSAEELQTDALTIENYGYSSSDSDIITSNGLEDNSLTNDNAGESKSNNPITNFEELETAISQSNGTLILNSDVTKDSSEFDKYKDGIVINKDITIIGNGFTINANNDGRIFFLNSSFTLTLINITLANAHVSLDGGNDVRQGGAIYTDGGNIIISDSRFSNNSVDLDGKGYGGAIYVSNGNLNITDSQFDNNKGRQGGAISLDDSTAWISNTIFSENMGNYHAAAINSDHSDLTVLNSTFSFGKTGMSDGAGIYVTYGNLFVEATKFLNNTALSYGGAIYNSRANSIIKNCIFDGNYAAQDGGAVYNYYGNIDIINSVFSHNTGYYYGGVIYTYNGVINITDSTFSDNIGFWGGVIYNTVTKMTISNSSFYNNKAMWGGNMASVIVNTGNLTIKDSIFENNTADTNGAIYNIGDVLISNSIFKNNVASDGNNVIMNDNGNKKGTMTIIDSTFENTIGTGNIIYNANAANLIMKNNKIISNDISLENDGAVSLFNNSMDSKESYDILNNGVINSEVILTYHNSSTSINEEVTLKASLTDDAGNVIYSGSGLDFNVDNMLVNTTFADGFYEVTYIPKATGSFVLSGNYSKGSNVTVNNGVLTVNKKNLTITVNDTDFIYGVGGEVDIVTDVPINGTVSVEFNGKTFEVELVDGKGSFTVDADITPGEYPVSVEFAGNDVYAPVVVNSSLTVSYGDIDLDISVSVDKETVTKGDSVTVTVVVKNNGDKVIAYLNGKLGDSFRVISVDASKGSFDSDSGLWYIGPLNSGESVYLILTLEAINVGINNEEFVIFVNGTDFNKSSSVSIEVQDNKTDSNSTDVDTDDSNQSDDNIQFDEINDNNGFYNDYSLNLNKNYSSLEKTGNPILLLLLVLLALPFVRRFKK</sequence>
<evidence type="ECO:0000259" key="10">
    <source>
        <dbReference type="Pfam" id="PF01345"/>
    </source>
</evidence>
<feature type="region of interest" description="Disordered" evidence="8">
    <location>
        <begin position="825"/>
        <end position="848"/>
    </location>
</feature>
<keyword evidence="9" id="KW-1133">Transmembrane helix</keyword>
<evidence type="ECO:0000313" key="13">
    <source>
        <dbReference type="Proteomes" id="UP000245577"/>
    </source>
</evidence>
<evidence type="ECO:0000256" key="4">
    <source>
        <dbReference type="ARBA" id="ARBA00022525"/>
    </source>
</evidence>
<keyword evidence="5" id="KW-0732">Signal</keyword>
<evidence type="ECO:0000259" key="11">
    <source>
        <dbReference type="Pfam" id="PF13229"/>
    </source>
</evidence>
<keyword evidence="13" id="KW-1185">Reference proteome</keyword>
<comment type="caution">
    <text evidence="12">The sequence shown here is derived from an EMBL/GenBank/DDBJ whole genome shotgun (WGS) entry which is preliminary data.</text>
</comment>
<gene>
    <name evidence="12" type="ORF">MBBWO_04130</name>
</gene>
<accession>A0A2U1S8Y9</accession>
<evidence type="ECO:0000256" key="1">
    <source>
        <dbReference type="ARBA" id="ARBA00004196"/>
    </source>
</evidence>
<dbReference type="SMART" id="SM00710">
    <property type="entry name" value="PbH1"/>
    <property type="match status" value="12"/>
</dbReference>
<dbReference type="SUPFAM" id="SSF51126">
    <property type="entry name" value="Pectin lyase-like"/>
    <property type="match status" value="2"/>
</dbReference>
<feature type="domain" description="DUF11" evidence="10">
    <location>
        <begin position="714"/>
        <end position="835"/>
    </location>
</feature>
<dbReference type="InterPro" id="IPR006626">
    <property type="entry name" value="PbH1"/>
</dbReference>
<evidence type="ECO:0000256" key="6">
    <source>
        <dbReference type="ARBA" id="ARBA00023136"/>
    </source>
</evidence>
<dbReference type="OrthoDB" id="78493at2157"/>
<name>A0A2U1S8Y9_9EURY</name>
<dbReference type="PANTHER" id="PTHR11319:SF35">
    <property type="entry name" value="OUTER MEMBRANE PROTEIN PMPC-RELATED"/>
    <property type="match status" value="1"/>
</dbReference>